<name>P72930_SYNY3</name>
<dbReference type="EMBL" id="BA000022">
    <property type="protein sequence ID" value="BAA16947.1"/>
    <property type="molecule type" value="Genomic_DNA"/>
</dbReference>
<dbReference type="PIR" id="S74796">
    <property type="entry name" value="S74796"/>
</dbReference>
<dbReference type="PANTHER" id="PTHR48090">
    <property type="entry name" value="UNDECAPRENYL-PHOSPHATE 4-DEOXY-4-FORMAMIDO-L-ARABINOSE TRANSFERASE-RELATED"/>
    <property type="match status" value="1"/>
</dbReference>
<dbReference type="SMR" id="P72930"/>
<dbReference type="CDD" id="cd04179">
    <property type="entry name" value="DPM_DPG-synthase_like"/>
    <property type="match status" value="1"/>
</dbReference>
<dbReference type="InterPro" id="IPR050256">
    <property type="entry name" value="Glycosyltransferase_2"/>
</dbReference>
<dbReference type="PhylomeDB" id="P72930"/>
<feature type="domain" description="Glycosyltransferase 2-like" evidence="1">
    <location>
        <begin position="25"/>
        <end position="72"/>
    </location>
</feature>
<dbReference type="PANTHER" id="PTHR48090:SF7">
    <property type="entry name" value="RFBJ PROTEIN"/>
    <property type="match status" value="1"/>
</dbReference>
<keyword evidence="3" id="KW-1185">Reference proteome</keyword>
<dbReference type="Proteomes" id="UP000001425">
    <property type="component" value="Chromosome"/>
</dbReference>
<evidence type="ECO:0000313" key="3">
    <source>
        <dbReference type="Proteomes" id="UP000001425"/>
    </source>
</evidence>
<organism evidence="2 3">
    <name type="scientific">Synechocystis sp. (strain ATCC 27184 / PCC 6803 / Kazusa)</name>
    <dbReference type="NCBI Taxonomy" id="1111708"/>
    <lineage>
        <taxon>Bacteria</taxon>
        <taxon>Bacillati</taxon>
        <taxon>Cyanobacteriota</taxon>
        <taxon>Cyanophyceae</taxon>
        <taxon>Synechococcales</taxon>
        <taxon>Merismopediaceae</taxon>
        <taxon>Synechocystis</taxon>
    </lineage>
</organism>
<reference evidence="2 3" key="2">
    <citation type="journal article" date="1996" name="DNA Res.">
        <title>Sequence analysis of the genome of the unicellular cyanobacterium Synechocystis sp. strain PCC6803. II. Sequence determination of the entire genome and assignment of potential protein-coding regions.</title>
        <authorList>
            <person name="Kaneko T."/>
            <person name="Sato S."/>
            <person name="Kotani H."/>
            <person name="Tanaka A."/>
            <person name="Asamizu E."/>
            <person name="Nakamura Y."/>
            <person name="Miyajima N."/>
            <person name="Hirosawa M."/>
            <person name="Sugiura M."/>
            <person name="Sasamoto S."/>
            <person name="Kimura T."/>
            <person name="Hosouchi T."/>
            <person name="Matsuno A."/>
            <person name="Muraki A."/>
            <person name="Nakazaki N."/>
            <person name="Naruo K."/>
            <person name="Okumura S."/>
            <person name="Shimpo S."/>
            <person name="Takeuchi C."/>
            <person name="Wada T."/>
            <person name="Watanabe A."/>
            <person name="Yamada M."/>
            <person name="Yasuda M."/>
            <person name="Tabata S."/>
        </authorList>
    </citation>
    <scope>NUCLEOTIDE SEQUENCE [LARGE SCALE GENOMIC DNA]</scope>
    <source>
        <strain evidence="3">ATCC 27184 / PCC 6803 / Kazusa</strain>
    </source>
</reference>
<dbReference type="AlphaFoldDB" id="P72930"/>
<accession>P72930</accession>
<dbReference type="InParanoid" id="P72930"/>
<evidence type="ECO:0000313" key="2">
    <source>
        <dbReference type="EMBL" id="BAA16947.1"/>
    </source>
</evidence>
<sequence>MGCDFAIAKDFLLFFLTKPISMKLSVIIPIYNEIQTIEKILKKITTVMPEIPKEIVMVDDGSKDGTREWLVDTFGDPEQHPVLANVNLAGKFQCFPLDQSAETNGDRQGNSFVMPKEWEVKVIFHRQNQGKGGALHTAFAAATGDVLIIQDADLEYDPEDWGPMWKLIDGGWADVVYGSRFYGNPHRVLYFHHYLGNKLITSLIDLVCNINLTDIEVCYKMFRREVLEDLRLTCNDFGFEVEFTMKVTRSPKRWRIYEVGVAYYGRTFAEGKKINWRDGVKALGYIAKFWLTNA</sequence>
<dbReference type="SUPFAM" id="SSF53448">
    <property type="entry name" value="Nucleotide-diphospho-sugar transferases"/>
    <property type="match status" value="1"/>
</dbReference>
<dbReference type="InterPro" id="IPR001173">
    <property type="entry name" value="Glyco_trans_2-like"/>
</dbReference>
<dbReference type="EnsemblBacteria" id="BAA16947">
    <property type="protein sequence ID" value="BAA16947"/>
    <property type="gene ID" value="BAA16947"/>
</dbReference>
<proteinExistence type="predicted"/>
<reference evidence="2 3" key="1">
    <citation type="journal article" date="1995" name="DNA Res.">
        <title>Sequence analysis of the genome of the unicellular cyanobacterium Synechocystis sp. strain PCC6803. I. Sequence features in the 1 Mb region from map positions 64% to 92% of the genome.</title>
        <authorList>
            <person name="Kaneko T."/>
            <person name="Tanaka A."/>
            <person name="Sato S."/>
            <person name="Kotani H."/>
            <person name="Sazuka T."/>
            <person name="Miyajima N."/>
            <person name="Sugiura M."/>
            <person name="Tabata S."/>
        </authorList>
    </citation>
    <scope>NUCLEOTIDE SEQUENCE [LARGE SCALE GENOMIC DNA]</scope>
    <source>
        <strain evidence="3">ATCC 27184 / PCC 6803 / Kazusa</strain>
    </source>
</reference>
<dbReference type="STRING" id="1148.gene:10497807"/>
<gene>
    <name evidence="2" type="ordered locus">sll1020</name>
</gene>
<protein>
    <submittedName>
        <fullName evidence="2">Sll1020 protein</fullName>
    </submittedName>
</protein>
<feature type="domain" description="Glycosyltransferase 2-like" evidence="1">
    <location>
        <begin position="103"/>
        <end position="230"/>
    </location>
</feature>
<dbReference type="eggNOG" id="COG0463">
    <property type="taxonomic scope" value="Bacteria"/>
</dbReference>
<evidence type="ECO:0000259" key="1">
    <source>
        <dbReference type="Pfam" id="PF00535"/>
    </source>
</evidence>
<dbReference type="KEGG" id="syn:sll1020"/>
<dbReference type="PaxDb" id="1148-1652021"/>
<dbReference type="InterPro" id="IPR029044">
    <property type="entry name" value="Nucleotide-diphossugar_trans"/>
</dbReference>
<dbReference type="CAZy" id="GT2">
    <property type="family name" value="Glycosyltransferase Family 2"/>
</dbReference>
<dbReference type="Gene3D" id="3.90.550.10">
    <property type="entry name" value="Spore Coat Polysaccharide Biosynthesis Protein SpsA, Chain A"/>
    <property type="match status" value="1"/>
</dbReference>
<dbReference type="Pfam" id="PF00535">
    <property type="entry name" value="Glycos_transf_2"/>
    <property type="match status" value="2"/>
</dbReference>